<dbReference type="PROSITE" id="PS51257">
    <property type="entry name" value="PROKAR_LIPOPROTEIN"/>
    <property type="match status" value="1"/>
</dbReference>
<protein>
    <submittedName>
        <fullName evidence="6">RND family efflux transporter MFP subunit</fullName>
    </submittedName>
</protein>
<evidence type="ECO:0000313" key="7">
    <source>
        <dbReference type="Proteomes" id="UP000579281"/>
    </source>
</evidence>
<feature type="signal peptide" evidence="2">
    <location>
        <begin position="1"/>
        <end position="23"/>
    </location>
</feature>
<dbReference type="Gene3D" id="1.10.287.470">
    <property type="entry name" value="Helix hairpin bin"/>
    <property type="match status" value="1"/>
</dbReference>
<dbReference type="Gene3D" id="2.40.50.100">
    <property type="match status" value="1"/>
</dbReference>
<dbReference type="Pfam" id="PF25973">
    <property type="entry name" value="BSH_CzcB"/>
    <property type="match status" value="1"/>
</dbReference>
<dbReference type="InterPro" id="IPR006143">
    <property type="entry name" value="RND_pump_MFP"/>
</dbReference>
<feature type="chain" id="PRO_5038560090" evidence="2">
    <location>
        <begin position="24"/>
        <end position="364"/>
    </location>
</feature>
<dbReference type="NCBIfam" id="TIGR01730">
    <property type="entry name" value="RND_mfp"/>
    <property type="match status" value="1"/>
</dbReference>
<evidence type="ECO:0000256" key="1">
    <source>
        <dbReference type="ARBA" id="ARBA00009477"/>
    </source>
</evidence>
<dbReference type="InterPro" id="IPR058647">
    <property type="entry name" value="BSH_CzcB-like"/>
</dbReference>
<accession>A0A841L2J5</accession>
<feature type="domain" description="YknX-like C-terminal permuted SH3-like" evidence="5">
    <location>
        <begin position="295"/>
        <end position="362"/>
    </location>
</feature>
<dbReference type="InterPro" id="IPR058792">
    <property type="entry name" value="Beta-barrel_RND_2"/>
</dbReference>
<keyword evidence="7" id="KW-1185">Reference proteome</keyword>
<evidence type="ECO:0000313" key="6">
    <source>
        <dbReference type="EMBL" id="MBB6217382.1"/>
    </source>
</evidence>
<sequence>MKKLLTLLLVVSFIFTGCASKDANPVDAKTGEETTAKKDVTYVKVSPIIVKDFTQKLSLPGTLEPKETVVITPKINGSVEGIYGDIGSKIKKDTLLCKLSDTEFRLQYENAEISLKKEKLTYESIKRNYDRYKSLFESGALSQADFESSEDQYALGQELLNLAQNNYELAKQNLVYTNIKAPISGVISQKDVAIGENVSPGKMLFTIVNVDEIYVETGISERDIPNIKVGQKVVVKVDSMGEMVLEGQITHIGPVPDQQTKAYPIKVLIKNKDQVLKPGMFATVEILLDVHKEAMAVPKSAILTENDKQFIFIERDGKAYKKLVKTGYKDNDDWEIIEGIEKDAKVIVVGKDKLMDGNPVEIRE</sequence>
<dbReference type="SUPFAM" id="SSF111369">
    <property type="entry name" value="HlyD-like secretion proteins"/>
    <property type="match status" value="1"/>
</dbReference>
<dbReference type="Gene3D" id="2.40.30.170">
    <property type="match status" value="1"/>
</dbReference>
<dbReference type="PANTHER" id="PTHR30469">
    <property type="entry name" value="MULTIDRUG RESISTANCE PROTEIN MDTA"/>
    <property type="match status" value="1"/>
</dbReference>
<gene>
    <name evidence="6" type="ORF">HNQ80_003501</name>
</gene>
<evidence type="ECO:0000256" key="2">
    <source>
        <dbReference type="SAM" id="SignalP"/>
    </source>
</evidence>
<keyword evidence="2" id="KW-0732">Signal</keyword>
<dbReference type="Pfam" id="PF25989">
    <property type="entry name" value="YknX_C"/>
    <property type="match status" value="1"/>
</dbReference>
<comment type="caution">
    <text evidence="6">The sequence shown here is derived from an EMBL/GenBank/DDBJ whole genome shotgun (WGS) entry which is preliminary data.</text>
</comment>
<dbReference type="Proteomes" id="UP000579281">
    <property type="component" value="Unassembled WGS sequence"/>
</dbReference>
<evidence type="ECO:0000259" key="5">
    <source>
        <dbReference type="Pfam" id="PF25989"/>
    </source>
</evidence>
<dbReference type="GO" id="GO:1990281">
    <property type="term" value="C:efflux pump complex"/>
    <property type="evidence" value="ECO:0007669"/>
    <property type="project" value="TreeGrafter"/>
</dbReference>
<organism evidence="6 7">
    <name type="scientific">Anaerosolibacter carboniphilus</name>
    <dbReference type="NCBI Taxonomy" id="1417629"/>
    <lineage>
        <taxon>Bacteria</taxon>
        <taxon>Bacillati</taxon>
        <taxon>Bacillota</taxon>
        <taxon>Clostridia</taxon>
        <taxon>Peptostreptococcales</taxon>
        <taxon>Thermotaleaceae</taxon>
        <taxon>Anaerosolibacter</taxon>
    </lineage>
</organism>
<evidence type="ECO:0000259" key="3">
    <source>
        <dbReference type="Pfam" id="PF25954"/>
    </source>
</evidence>
<dbReference type="GO" id="GO:0015562">
    <property type="term" value="F:efflux transmembrane transporter activity"/>
    <property type="evidence" value="ECO:0007669"/>
    <property type="project" value="TreeGrafter"/>
</dbReference>
<comment type="similarity">
    <text evidence="1">Belongs to the membrane fusion protein (MFP) (TC 8.A.1) family.</text>
</comment>
<dbReference type="EMBL" id="JACHEN010000023">
    <property type="protein sequence ID" value="MBB6217382.1"/>
    <property type="molecule type" value="Genomic_DNA"/>
</dbReference>
<dbReference type="Pfam" id="PF25954">
    <property type="entry name" value="Beta-barrel_RND_2"/>
    <property type="match status" value="1"/>
</dbReference>
<dbReference type="AlphaFoldDB" id="A0A841L2J5"/>
<feature type="domain" description="CusB-like beta-barrel" evidence="3">
    <location>
        <begin position="214"/>
        <end position="286"/>
    </location>
</feature>
<reference evidence="6 7" key="1">
    <citation type="submission" date="2020-08" db="EMBL/GenBank/DDBJ databases">
        <title>Genomic Encyclopedia of Type Strains, Phase IV (KMG-IV): sequencing the most valuable type-strain genomes for metagenomic binning, comparative biology and taxonomic classification.</title>
        <authorList>
            <person name="Goeker M."/>
        </authorList>
    </citation>
    <scope>NUCLEOTIDE SEQUENCE [LARGE SCALE GENOMIC DNA]</scope>
    <source>
        <strain evidence="6 7">DSM 103526</strain>
    </source>
</reference>
<dbReference type="InterPro" id="IPR058637">
    <property type="entry name" value="YknX-like_C"/>
</dbReference>
<proteinExistence type="inferred from homology"/>
<feature type="domain" description="CzcB-like barrel-sandwich hybrid" evidence="4">
    <location>
        <begin position="68"/>
        <end position="208"/>
    </location>
</feature>
<name>A0A841L2J5_9FIRM</name>
<dbReference type="RefSeq" id="WP_184311883.1">
    <property type="nucleotide sequence ID" value="NZ_JACHEN010000023.1"/>
</dbReference>
<dbReference type="FunFam" id="2.40.30.170:FF:000010">
    <property type="entry name" value="Efflux RND transporter periplasmic adaptor subunit"/>
    <property type="match status" value="1"/>
</dbReference>
<dbReference type="Gene3D" id="2.40.420.20">
    <property type="match status" value="1"/>
</dbReference>
<evidence type="ECO:0000259" key="4">
    <source>
        <dbReference type="Pfam" id="PF25973"/>
    </source>
</evidence>